<evidence type="ECO:0000313" key="1">
    <source>
        <dbReference type="EMBL" id="GCA63893.1"/>
    </source>
</evidence>
<feature type="non-terminal residue" evidence="1">
    <location>
        <position position="1"/>
    </location>
</feature>
<accession>A0A391P0A1</accession>
<organism evidence="1 2">
    <name type="scientific">Kipferlia bialata</name>
    <dbReference type="NCBI Taxonomy" id="797122"/>
    <lineage>
        <taxon>Eukaryota</taxon>
        <taxon>Metamonada</taxon>
        <taxon>Carpediemonas-like organisms</taxon>
        <taxon>Kipferlia</taxon>
    </lineage>
</organism>
<keyword evidence="2" id="KW-1185">Reference proteome</keyword>
<name>A0A391P0A1_9EUKA</name>
<gene>
    <name evidence="1" type="ORF">KIPB_012366</name>
</gene>
<dbReference type="EMBL" id="BDIP01005438">
    <property type="protein sequence ID" value="GCA63893.1"/>
    <property type="molecule type" value="Genomic_DNA"/>
</dbReference>
<protein>
    <submittedName>
        <fullName evidence="1">Uncharacterized protein</fullName>
    </submittedName>
</protein>
<dbReference type="Proteomes" id="UP000265618">
    <property type="component" value="Unassembled WGS sequence"/>
</dbReference>
<comment type="caution">
    <text evidence="1">The sequence shown here is derived from an EMBL/GenBank/DDBJ whole genome shotgun (WGS) entry which is preliminary data.</text>
</comment>
<evidence type="ECO:0000313" key="2">
    <source>
        <dbReference type="Proteomes" id="UP000265618"/>
    </source>
</evidence>
<sequence>TANVLELAGRAKGIYAPLIPIAARRTGRRWREVRRERCAE</sequence>
<reference evidence="1 2" key="1">
    <citation type="journal article" date="2018" name="PLoS ONE">
        <title>The draft genome of Kipferlia bialata reveals reductive genome evolution in fornicate parasites.</title>
        <authorList>
            <person name="Tanifuji G."/>
            <person name="Takabayashi S."/>
            <person name="Kume K."/>
            <person name="Takagi M."/>
            <person name="Nakayama T."/>
            <person name="Kamikawa R."/>
            <person name="Inagaki Y."/>
            <person name="Hashimoto T."/>
        </authorList>
    </citation>
    <scope>NUCLEOTIDE SEQUENCE [LARGE SCALE GENOMIC DNA]</scope>
    <source>
        <strain evidence="1">NY0173</strain>
    </source>
</reference>
<proteinExistence type="predicted"/>
<dbReference type="AlphaFoldDB" id="A0A391P0A1"/>